<sequence length="187" mass="21340">MKRTEPVPGLFFQDIFQELYRWSNKDIESISYIPVELESVLKVSDNILNFLTENVVSLPSNNTLLPLNKPLPVKWPSLPRSSSISLAFDPLLESIDASTDFKIFVKRILHWLTGGDQILMFSRGSLHISWDLKCFTSLEELEKENSKDLYDIPKKMGSRPIIAPYCMRLVPLGEICQSLVLASFCKC</sequence>
<accession>A0A2Z7B7A9</accession>
<dbReference type="OrthoDB" id="626202at2759"/>
<dbReference type="EMBL" id="KV010623">
    <property type="protein sequence ID" value="KZV27615.1"/>
    <property type="molecule type" value="Genomic_DNA"/>
</dbReference>
<protein>
    <submittedName>
        <fullName evidence="1">F-box protein</fullName>
    </submittedName>
</protein>
<proteinExistence type="predicted"/>
<dbReference type="AlphaFoldDB" id="A0A2Z7B7A9"/>
<evidence type="ECO:0000313" key="1">
    <source>
        <dbReference type="EMBL" id="KZV27615.1"/>
    </source>
</evidence>
<keyword evidence="2" id="KW-1185">Reference proteome</keyword>
<gene>
    <name evidence="1" type="ORF">F511_11618</name>
</gene>
<dbReference type="Proteomes" id="UP000250235">
    <property type="component" value="Unassembled WGS sequence"/>
</dbReference>
<name>A0A2Z7B7A9_9LAMI</name>
<organism evidence="1 2">
    <name type="scientific">Dorcoceras hygrometricum</name>
    <dbReference type="NCBI Taxonomy" id="472368"/>
    <lineage>
        <taxon>Eukaryota</taxon>
        <taxon>Viridiplantae</taxon>
        <taxon>Streptophyta</taxon>
        <taxon>Embryophyta</taxon>
        <taxon>Tracheophyta</taxon>
        <taxon>Spermatophyta</taxon>
        <taxon>Magnoliopsida</taxon>
        <taxon>eudicotyledons</taxon>
        <taxon>Gunneridae</taxon>
        <taxon>Pentapetalae</taxon>
        <taxon>asterids</taxon>
        <taxon>lamiids</taxon>
        <taxon>Lamiales</taxon>
        <taxon>Gesneriaceae</taxon>
        <taxon>Didymocarpoideae</taxon>
        <taxon>Trichosporeae</taxon>
        <taxon>Loxocarpinae</taxon>
        <taxon>Dorcoceras</taxon>
    </lineage>
</organism>
<reference evidence="1 2" key="1">
    <citation type="journal article" date="2015" name="Proc. Natl. Acad. Sci. U.S.A.">
        <title>The resurrection genome of Boea hygrometrica: A blueprint for survival of dehydration.</title>
        <authorList>
            <person name="Xiao L."/>
            <person name="Yang G."/>
            <person name="Zhang L."/>
            <person name="Yang X."/>
            <person name="Zhao S."/>
            <person name="Ji Z."/>
            <person name="Zhou Q."/>
            <person name="Hu M."/>
            <person name="Wang Y."/>
            <person name="Chen M."/>
            <person name="Xu Y."/>
            <person name="Jin H."/>
            <person name="Xiao X."/>
            <person name="Hu G."/>
            <person name="Bao F."/>
            <person name="Hu Y."/>
            <person name="Wan P."/>
            <person name="Li L."/>
            <person name="Deng X."/>
            <person name="Kuang T."/>
            <person name="Xiang C."/>
            <person name="Zhu J.K."/>
            <person name="Oliver M.J."/>
            <person name="He Y."/>
        </authorList>
    </citation>
    <scope>NUCLEOTIDE SEQUENCE [LARGE SCALE GENOMIC DNA]</scope>
    <source>
        <strain evidence="2">cv. XS01</strain>
    </source>
</reference>
<evidence type="ECO:0000313" key="2">
    <source>
        <dbReference type="Proteomes" id="UP000250235"/>
    </source>
</evidence>